<organism evidence="1 2">
    <name type="scientific">Alloalcanivorax gelatiniphagus</name>
    <dbReference type="NCBI Taxonomy" id="1194167"/>
    <lineage>
        <taxon>Bacteria</taxon>
        <taxon>Pseudomonadati</taxon>
        <taxon>Pseudomonadota</taxon>
        <taxon>Gammaproteobacteria</taxon>
        <taxon>Oceanospirillales</taxon>
        <taxon>Alcanivoracaceae</taxon>
        <taxon>Alloalcanivorax</taxon>
    </lineage>
</organism>
<gene>
    <name evidence="1" type="ORF">FGS76_05575</name>
</gene>
<evidence type="ECO:0000313" key="2">
    <source>
        <dbReference type="Proteomes" id="UP000739180"/>
    </source>
</evidence>
<evidence type="ECO:0000313" key="1">
    <source>
        <dbReference type="EMBL" id="TMW13601.1"/>
    </source>
</evidence>
<comment type="caution">
    <text evidence="1">The sequence shown here is derived from an EMBL/GenBank/DDBJ whole genome shotgun (WGS) entry which is preliminary data.</text>
</comment>
<reference evidence="1 2" key="1">
    <citation type="submission" date="2019-05" db="EMBL/GenBank/DDBJ databases">
        <title>Genome of Alcanivorax gelatiniphagus, an oil degrading marine bacteria.</title>
        <authorList>
            <person name="Kwon K.K."/>
        </authorList>
    </citation>
    <scope>NUCLEOTIDE SEQUENCE [LARGE SCALE GENOMIC DNA]</scope>
    <source>
        <strain evidence="1 2">MEBiC 08158</strain>
    </source>
</reference>
<proteinExistence type="predicted"/>
<dbReference type="EMBL" id="VCQT01000022">
    <property type="protein sequence ID" value="TMW13601.1"/>
    <property type="molecule type" value="Genomic_DNA"/>
</dbReference>
<protein>
    <submittedName>
        <fullName evidence="1">Uncharacterized protein</fullName>
    </submittedName>
</protein>
<sequence length="166" mass="17818">MGDPLDRLEGVTFVRASFSAVAFDDWLRVMKRQLDLMTLLARCQLHAVGYVAGHTCGCGGHTPLSAYPRACCLGLVRSHLLMAELSLSGAWLDGLARDYLQAGSSDLERSFTECCEERVAAGLITLTGWCGALHHAVLALACDELDAGRVTALDLRLLGQVEKLAG</sequence>
<keyword evidence="2" id="KW-1185">Reference proteome</keyword>
<name>A0ABY2XNM8_9GAMM</name>
<dbReference type="Proteomes" id="UP000739180">
    <property type="component" value="Unassembled WGS sequence"/>
</dbReference>
<accession>A0ABY2XNM8</accession>
<dbReference type="RefSeq" id="WP_138771643.1">
    <property type="nucleotide sequence ID" value="NZ_JBHSSX010000011.1"/>
</dbReference>